<gene>
    <name evidence="3" type="ORF">g.118590</name>
</gene>
<keyword evidence="2" id="KW-0472">Membrane</keyword>
<protein>
    <submittedName>
        <fullName evidence="3">Uncharacterized protein</fullName>
    </submittedName>
</protein>
<evidence type="ECO:0000256" key="1">
    <source>
        <dbReference type="SAM" id="MobiDB-lite"/>
    </source>
</evidence>
<keyword evidence="2" id="KW-0812">Transmembrane</keyword>
<dbReference type="EMBL" id="GGMS01005755">
    <property type="protein sequence ID" value="MBY74958.1"/>
    <property type="molecule type" value="Transcribed_RNA"/>
</dbReference>
<feature type="compositionally biased region" description="Low complexity" evidence="1">
    <location>
        <begin position="46"/>
        <end position="55"/>
    </location>
</feature>
<feature type="region of interest" description="Disordered" evidence="1">
    <location>
        <begin position="35"/>
        <end position="59"/>
    </location>
</feature>
<dbReference type="AlphaFoldDB" id="A0A2S2QB46"/>
<keyword evidence="2" id="KW-1133">Transmembrane helix</keyword>
<reference evidence="3" key="1">
    <citation type="submission" date="2018-04" db="EMBL/GenBank/DDBJ databases">
        <title>Transcriptome assembly of Sipha flava.</title>
        <authorList>
            <person name="Scully E.D."/>
            <person name="Geib S.M."/>
            <person name="Palmer N.A."/>
            <person name="Koch K."/>
            <person name="Bradshaw J."/>
            <person name="Heng-Moss T."/>
            <person name="Sarath G."/>
        </authorList>
    </citation>
    <scope>NUCLEOTIDE SEQUENCE</scope>
</reference>
<feature type="compositionally biased region" description="Basic and acidic residues" evidence="1">
    <location>
        <begin position="35"/>
        <end position="45"/>
    </location>
</feature>
<feature type="transmembrane region" description="Helical" evidence="2">
    <location>
        <begin position="78"/>
        <end position="99"/>
    </location>
</feature>
<sequence>MVRGHCVNDGARSANGEKKKATVGIPFLWANDDGRTREGVLDHQPTRQSTSPPSSYERITGARHHFSSRSRLKIERRVFFFFNAVVKGAVYTVSVVKMFRLSCYNNMTYTIVRHNGGGRARYV</sequence>
<name>A0A2S2QB46_9HEMI</name>
<evidence type="ECO:0000313" key="3">
    <source>
        <dbReference type="EMBL" id="MBY74958.1"/>
    </source>
</evidence>
<accession>A0A2S2QB46</accession>
<proteinExistence type="predicted"/>
<evidence type="ECO:0000256" key="2">
    <source>
        <dbReference type="SAM" id="Phobius"/>
    </source>
</evidence>
<organism evidence="3">
    <name type="scientific">Sipha flava</name>
    <name type="common">yellow sugarcane aphid</name>
    <dbReference type="NCBI Taxonomy" id="143950"/>
    <lineage>
        <taxon>Eukaryota</taxon>
        <taxon>Metazoa</taxon>
        <taxon>Ecdysozoa</taxon>
        <taxon>Arthropoda</taxon>
        <taxon>Hexapoda</taxon>
        <taxon>Insecta</taxon>
        <taxon>Pterygota</taxon>
        <taxon>Neoptera</taxon>
        <taxon>Paraneoptera</taxon>
        <taxon>Hemiptera</taxon>
        <taxon>Sternorrhyncha</taxon>
        <taxon>Aphidomorpha</taxon>
        <taxon>Aphidoidea</taxon>
        <taxon>Aphididae</taxon>
        <taxon>Sipha</taxon>
    </lineage>
</organism>